<comment type="caution">
    <text evidence="2">The sequence shown here is derived from an EMBL/GenBank/DDBJ whole genome shotgun (WGS) entry which is preliminary data.</text>
</comment>
<reference evidence="2 3" key="1">
    <citation type="journal article" date="2018" name="IMA Fungus">
        <title>IMA Genome-F 9: Draft genome sequence of Annulohypoxylon stygium, Aspergillus mulundensis, Berkeleyomyces basicola (syn. Thielaviopsis basicola), Ceratocystis smalleyi, two Cercospora beticola strains, Coleophoma cylindrospora, Fusarium fracticaudum, Phialophora cf. hyalina, and Morchella septimelata.</title>
        <authorList>
            <person name="Wingfield B.D."/>
            <person name="Bills G.F."/>
            <person name="Dong Y."/>
            <person name="Huang W."/>
            <person name="Nel W.J."/>
            <person name="Swalarsk-Parry B.S."/>
            <person name="Vaghefi N."/>
            <person name="Wilken P.M."/>
            <person name="An Z."/>
            <person name="de Beer Z.W."/>
            <person name="De Vos L."/>
            <person name="Chen L."/>
            <person name="Duong T.A."/>
            <person name="Gao Y."/>
            <person name="Hammerbacher A."/>
            <person name="Kikkert J.R."/>
            <person name="Li Y."/>
            <person name="Li H."/>
            <person name="Li K."/>
            <person name="Li Q."/>
            <person name="Liu X."/>
            <person name="Ma X."/>
            <person name="Naidoo K."/>
            <person name="Pethybridge S.J."/>
            <person name="Sun J."/>
            <person name="Steenkamp E.T."/>
            <person name="van der Nest M.A."/>
            <person name="van Wyk S."/>
            <person name="Wingfield M.J."/>
            <person name="Xiong C."/>
            <person name="Yue Q."/>
            <person name="Zhang X."/>
        </authorList>
    </citation>
    <scope>NUCLEOTIDE SEQUENCE [LARGE SCALE GENOMIC DNA]</scope>
    <source>
        <strain evidence="2 3">BP 5553</strain>
    </source>
</reference>
<protein>
    <submittedName>
        <fullName evidence="2">Uncharacterized protein</fullName>
    </submittedName>
</protein>
<feature type="signal peptide" evidence="1">
    <location>
        <begin position="1"/>
        <end position="20"/>
    </location>
</feature>
<keyword evidence="1" id="KW-0732">Signal</keyword>
<dbReference type="RefSeq" id="XP_031868886.1">
    <property type="nucleotide sequence ID" value="XM_032015465.1"/>
</dbReference>
<sequence length="232" mass="26174">MAAAVTRFLLLALHVLSAAGYRQSTARGVSWLERGSSVLVRLDVPDLPLWNPTEQIGEDVPTALVLNFTLTPDRRTLLLQDKPIFPLPNPHIPPQLVAPQTKQTTGRLNRGEIAKLDDYPLFALDYGRLVSPRDDPSIHYYNHFPTLTIDLLGAGIAGYDTLLKDPNQGIVNIELRGHDNARGDWTRRSYEILDVKITDRTSRYQWTWDMACYAADSRHCQHGTFTSDIRDV</sequence>
<gene>
    <name evidence="2" type="ORF">BP5553_06842</name>
</gene>
<evidence type="ECO:0000313" key="2">
    <source>
        <dbReference type="EMBL" id="RDL36230.1"/>
    </source>
</evidence>
<keyword evidence="3" id="KW-1185">Reference proteome</keyword>
<dbReference type="AlphaFoldDB" id="A0A370TL22"/>
<feature type="chain" id="PRO_5016595850" evidence="1">
    <location>
        <begin position="21"/>
        <end position="232"/>
    </location>
</feature>
<accession>A0A370TL22</accession>
<proteinExistence type="predicted"/>
<dbReference type="EMBL" id="NPIC01000005">
    <property type="protein sequence ID" value="RDL36230.1"/>
    <property type="molecule type" value="Genomic_DNA"/>
</dbReference>
<name>A0A370TL22_9HELO</name>
<evidence type="ECO:0000313" key="3">
    <source>
        <dbReference type="Proteomes" id="UP000254866"/>
    </source>
</evidence>
<dbReference type="Proteomes" id="UP000254866">
    <property type="component" value="Unassembled WGS sequence"/>
</dbReference>
<dbReference type="OrthoDB" id="3917128at2759"/>
<dbReference type="GeneID" id="43599691"/>
<evidence type="ECO:0000256" key="1">
    <source>
        <dbReference type="SAM" id="SignalP"/>
    </source>
</evidence>
<organism evidence="2 3">
    <name type="scientific">Venustampulla echinocandica</name>
    <dbReference type="NCBI Taxonomy" id="2656787"/>
    <lineage>
        <taxon>Eukaryota</taxon>
        <taxon>Fungi</taxon>
        <taxon>Dikarya</taxon>
        <taxon>Ascomycota</taxon>
        <taxon>Pezizomycotina</taxon>
        <taxon>Leotiomycetes</taxon>
        <taxon>Helotiales</taxon>
        <taxon>Pleuroascaceae</taxon>
        <taxon>Venustampulla</taxon>
    </lineage>
</organism>